<dbReference type="GO" id="GO:0005886">
    <property type="term" value="C:plasma membrane"/>
    <property type="evidence" value="ECO:0007669"/>
    <property type="project" value="UniProtKB-SubCell"/>
</dbReference>
<dbReference type="Pfam" id="PF10502">
    <property type="entry name" value="Peptidase_S26"/>
    <property type="match status" value="1"/>
</dbReference>
<dbReference type="AlphaFoldDB" id="A0A926I8N3"/>
<reference evidence="9" key="1">
    <citation type="submission" date="2020-08" db="EMBL/GenBank/DDBJ databases">
        <title>Genome public.</title>
        <authorList>
            <person name="Liu C."/>
            <person name="Sun Q."/>
        </authorList>
    </citation>
    <scope>NUCLEOTIDE SEQUENCE</scope>
    <source>
        <strain evidence="9">NSJ-24</strain>
    </source>
</reference>
<dbReference type="InterPro" id="IPR000223">
    <property type="entry name" value="Pept_S26A_signal_pept_1"/>
</dbReference>
<evidence type="ECO:0000256" key="6">
    <source>
        <dbReference type="PIRSR" id="PIRSR600223-1"/>
    </source>
</evidence>
<evidence type="ECO:0000256" key="4">
    <source>
        <dbReference type="ARBA" id="ARBA00013208"/>
    </source>
</evidence>
<evidence type="ECO:0000259" key="8">
    <source>
        <dbReference type="Pfam" id="PF10502"/>
    </source>
</evidence>
<dbReference type="GO" id="GO:0009003">
    <property type="term" value="F:signal peptidase activity"/>
    <property type="evidence" value="ECO:0007669"/>
    <property type="project" value="UniProtKB-EC"/>
</dbReference>
<evidence type="ECO:0000256" key="7">
    <source>
        <dbReference type="RuleBase" id="RU362042"/>
    </source>
</evidence>
<evidence type="ECO:0000256" key="1">
    <source>
        <dbReference type="ARBA" id="ARBA00000677"/>
    </source>
</evidence>
<keyword evidence="7" id="KW-0472">Membrane</keyword>
<keyword evidence="10" id="KW-1185">Reference proteome</keyword>
<dbReference type="InterPro" id="IPR019758">
    <property type="entry name" value="Pept_S26A_signal_pept_1_CS"/>
</dbReference>
<accession>A0A926I8N3</accession>
<feature type="transmembrane region" description="Helical" evidence="7">
    <location>
        <begin position="7"/>
        <end position="26"/>
    </location>
</feature>
<feature type="active site" evidence="6">
    <location>
        <position position="31"/>
    </location>
</feature>
<evidence type="ECO:0000256" key="3">
    <source>
        <dbReference type="ARBA" id="ARBA00009370"/>
    </source>
</evidence>
<evidence type="ECO:0000256" key="2">
    <source>
        <dbReference type="ARBA" id="ARBA00004401"/>
    </source>
</evidence>
<comment type="subcellular location">
    <subcellularLocation>
        <location evidence="2">Cell membrane</location>
        <topology evidence="2">Single-pass type II membrane protein</topology>
    </subcellularLocation>
    <subcellularLocation>
        <location evidence="7">Membrane</location>
        <topology evidence="7">Single-pass type II membrane protein</topology>
    </subcellularLocation>
</comment>
<comment type="similarity">
    <text evidence="3 7">Belongs to the peptidase S26 family.</text>
</comment>
<dbReference type="NCBIfam" id="TIGR02227">
    <property type="entry name" value="sigpep_I_bact"/>
    <property type="match status" value="1"/>
</dbReference>
<dbReference type="RefSeq" id="WP_177269908.1">
    <property type="nucleotide sequence ID" value="NZ_JACRTA010000001.1"/>
</dbReference>
<proteinExistence type="inferred from homology"/>
<dbReference type="InterPro" id="IPR019533">
    <property type="entry name" value="Peptidase_S26"/>
</dbReference>
<evidence type="ECO:0000313" key="9">
    <source>
        <dbReference type="EMBL" id="MBC8567300.1"/>
    </source>
</evidence>
<gene>
    <name evidence="9" type="primary">lepB</name>
    <name evidence="9" type="ORF">H8692_00795</name>
</gene>
<feature type="active site" evidence="6">
    <location>
        <position position="80"/>
    </location>
</feature>
<dbReference type="SUPFAM" id="SSF51306">
    <property type="entry name" value="LexA/Signal peptidase"/>
    <property type="match status" value="1"/>
</dbReference>
<evidence type="ECO:0000313" key="10">
    <source>
        <dbReference type="Proteomes" id="UP000610862"/>
    </source>
</evidence>
<dbReference type="PANTHER" id="PTHR43390:SF1">
    <property type="entry name" value="CHLOROPLAST PROCESSING PEPTIDASE"/>
    <property type="match status" value="1"/>
</dbReference>
<dbReference type="GO" id="GO:0004252">
    <property type="term" value="F:serine-type endopeptidase activity"/>
    <property type="evidence" value="ECO:0007669"/>
    <property type="project" value="InterPro"/>
</dbReference>
<dbReference type="InterPro" id="IPR036286">
    <property type="entry name" value="LexA/Signal_pep-like_sf"/>
</dbReference>
<dbReference type="PROSITE" id="PS00761">
    <property type="entry name" value="SPASE_I_3"/>
    <property type="match status" value="1"/>
</dbReference>
<comment type="catalytic activity">
    <reaction evidence="1 7">
        <text>Cleavage of hydrophobic, N-terminal signal or leader sequences from secreted and periplasmic proteins.</text>
        <dbReference type="EC" id="3.4.21.89"/>
    </reaction>
</comment>
<keyword evidence="7" id="KW-0645">Protease</keyword>
<sequence length="172" mass="19166">MKEFIKDIAIALVIVIAITLIIKPTIVKESSMEPTLYENNYLFVNKLAYLTKDHPDYGDIIIFKSDIDKDDGSGKKILIKRVIAVENDVVTVSEGNVYRNGIKLDESYTLEGFTSGDIKDYAVPENEVFVMGDNRGVSLDSRSGEVGTISEDSIIGKAFFRLYPFSEIGLLK</sequence>
<dbReference type="CDD" id="cd06530">
    <property type="entry name" value="S26_SPase_I"/>
    <property type="match status" value="1"/>
</dbReference>
<dbReference type="PRINTS" id="PR00727">
    <property type="entry name" value="LEADERPTASE"/>
</dbReference>
<organism evidence="9 10">
    <name type="scientific">Lentihominibacter hominis</name>
    <dbReference type="NCBI Taxonomy" id="2763645"/>
    <lineage>
        <taxon>Bacteria</taxon>
        <taxon>Bacillati</taxon>
        <taxon>Bacillota</taxon>
        <taxon>Clostridia</taxon>
        <taxon>Peptostreptococcales</taxon>
        <taxon>Anaerovoracaceae</taxon>
        <taxon>Lentihominibacter</taxon>
    </lineage>
</organism>
<dbReference type="EC" id="3.4.21.89" evidence="4 7"/>
<dbReference type="GO" id="GO:0006465">
    <property type="term" value="P:signal peptide processing"/>
    <property type="evidence" value="ECO:0007669"/>
    <property type="project" value="InterPro"/>
</dbReference>
<keyword evidence="5 7" id="KW-0378">Hydrolase</keyword>
<keyword evidence="7" id="KW-1133">Transmembrane helix</keyword>
<feature type="domain" description="Peptidase S26" evidence="8">
    <location>
        <begin position="2"/>
        <end position="163"/>
    </location>
</feature>
<evidence type="ECO:0000256" key="5">
    <source>
        <dbReference type="ARBA" id="ARBA00022801"/>
    </source>
</evidence>
<dbReference type="Gene3D" id="2.10.109.10">
    <property type="entry name" value="Umud Fragment, subunit A"/>
    <property type="match status" value="1"/>
</dbReference>
<dbReference type="PANTHER" id="PTHR43390">
    <property type="entry name" value="SIGNAL PEPTIDASE I"/>
    <property type="match status" value="1"/>
</dbReference>
<keyword evidence="7" id="KW-0812">Transmembrane</keyword>
<comment type="caution">
    <text evidence="9">The sequence shown here is derived from an EMBL/GenBank/DDBJ whole genome shotgun (WGS) entry which is preliminary data.</text>
</comment>
<name>A0A926I8N3_9FIRM</name>
<dbReference type="EMBL" id="JACRTA010000001">
    <property type="protein sequence ID" value="MBC8567300.1"/>
    <property type="molecule type" value="Genomic_DNA"/>
</dbReference>
<protein>
    <recommendedName>
        <fullName evidence="4 7">Signal peptidase I</fullName>
        <ecNumber evidence="4 7">3.4.21.89</ecNumber>
    </recommendedName>
</protein>
<dbReference type="Proteomes" id="UP000610862">
    <property type="component" value="Unassembled WGS sequence"/>
</dbReference>